<keyword evidence="2" id="KW-1185">Reference proteome</keyword>
<protein>
    <submittedName>
        <fullName evidence="1">Uncharacterized protein</fullName>
    </submittedName>
</protein>
<accession>A0A803QZ87</accession>
<evidence type="ECO:0000313" key="2">
    <source>
        <dbReference type="Proteomes" id="UP000596661"/>
    </source>
</evidence>
<evidence type="ECO:0000313" key="1">
    <source>
        <dbReference type="EnsemblPlants" id="cds.novel_model_3180_5bd9a17a"/>
    </source>
</evidence>
<dbReference type="EMBL" id="UZAU01000371">
    <property type="status" value="NOT_ANNOTATED_CDS"/>
    <property type="molecule type" value="Genomic_DNA"/>
</dbReference>
<proteinExistence type="predicted"/>
<sequence length="138" mass="15254">MPLFLKDMPETSSTYGRELVAPVGQEVDTSCADTDPGKLSSRFVASFSSKHDLKTSLPTNRNMVVPLKCSVGSSSCNEDDLMELEPEISETVDRYFVVPKRWPMDRSCSVADPIESLSKLMALLSLKDNLPCCEMTLN</sequence>
<organism evidence="1 2">
    <name type="scientific">Cannabis sativa</name>
    <name type="common">Hemp</name>
    <name type="synonym">Marijuana</name>
    <dbReference type="NCBI Taxonomy" id="3483"/>
    <lineage>
        <taxon>Eukaryota</taxon>
        <taxon>Viridiplantae</taxon>
        <taxon>Streptophyta</taxon>
        <taxon>Embryophyta</taxon>
        <taxon>Tracheophyta</taxon>
        <taxon>Spermatophyta</taxon>
        <taxon>Magnoliopsida</taxon>
        <taxon>eudicotyledons</taxon>
        <taxon>Gunneridae</taxon>
        <taxon>Pentapetalae</taxon>
        <taxon>rosids</taxon>
        <taxon>fabids</taxon>
        <taxon>Rosales</taxon>
        <taxon>Cannabaceae</taxon>
        <taxon>Cannabis</taxon>
    </lineage>
</organism>
<name>A0A803QZ87_CANSA</name>
<dbReference type="Proteomes" id="UP000596661">
    <property type="component" value="Chromosome 4"/>
</dbReference>
<reference evidence="1" key="1">
    <citation type="submission" date="2018-11" db="EMBL/GenBank/DDBJ databases">
        <authorList>
            <person name="Grassa J C."/>
        </authorList>
    </citation>
    <scope>NUCLEOTIDE SEQUENCE [LARGE SCALE GENOMIC DNA]</scope>
</reference>
<dbReference type="AlphaFoldDB" id="A0A803QZ87"/>
<dbReference type="EnsemblPlants" id="novel_model_3180_5bd9a17a">
    <property type="protein sequence ID" value="cds.novel_model_3180_5bd9a17a"/>
    <property type="gene ID" value="novel_gene_1699_5bd9a17a"/>
</dbReference>
<dbReference type="Gramene" id="novel_model_3180_5bd9a17a">
    <property type="protein sequence ID" value="cds.novel_model_3180_5bd9a17a"/>
    <property type="gene ID" value="novel_gene_1699_5bd9a17a"/>
</dbReference>
<reference evidence="1" key="2">
    <citation type="submission" date="2021-03" db="UniProtKB">
        <authorList>
            <consortium name="EnsemblPlants"/>
        </authorList>
    </citation>
    <scope>IDENTIFICATION</scope>
</reference>